<feature type="domain" description="N-acetyltransferase" evidence="1">
    <location>
        <begin position="8"/>
        <end position="171"/>
    </location>
</feature>
<sequence>MLLVGENVALRLMTKDDTDLIVKWRNNKRVRNNFVYRETFSREIHENWIKTKVETGEVVQLIICEKNNNNRPVGSVYFRDIDNDAHSAEYGIFIGEDDAIGKGYGNETAVLATGYARQELGLTKLILRVFTYNEAAIKSYEYAGFVKVEDLPMVECSDGEKSDMILMEQKI</sequence>
<name>A0A1I5PIY1_9FIRM</name>
<dbReference type="InterPro" id="IPR000182">
    <property type="entry name" value="GNAT_dom"/>
</dbReference>
<dbReference type="GO" id="GO:0016747">
    <property type="term" value="F:acyltransferase activity, transferring groups other than amino-acyl groups"/>
    <property type="evidence" value="ECO:0007669"/>
    <property type="project" value="InterPro"/>
</dbReference>
<dbReference type="Pfam" id="PF13302">
    <property type="entry name" value="Acetyltransf_3"/>
    <property type="match status" value="1"/>
</dbReference>
<proteinExistence type="predicted"/>
<evidence type="ECO:0000313" key="3">
    <source>
        <dbReference type="Proteomes" id="UP000182624"/>
    </source>
</evidence>
<accession>A0A1I5PIY1</accession>
<evidence type="ECO:0000259" key="1">
    <source>
        <dbReference type="PROSITE" id="PS51186"/>
    </source>
</evidence>
<dbReference type="AlphaFoldDB" id="A0A1I5PIY1"/>
<reference evidence="3" key="1">
    <citation type="submission" date="2016-10" db="EMBL/GenBank/DDBJ databases">
        <authorList>
            <person name="Varghese N."/>
            <person name="Submissions S."/>
        </authorList>
    </citation>
    <scope>NUCLEOTIDE SEQUENCE [LARGE SCALE GENOMIC DNA]</scope>
    <source>
        <strain evidence="3">P18</strain>
    </source>
</reference>
<organism evidence="2 3">
    <name type="scientific">Butyrivibrio proteoclasticus</name>
    <dbReference type="NCBI Taxonomy" id="43305"/>
    <lineage>
        <taxon>Bacteria</taxon>
        <taxon>Bacillati</taxon>
        <taxon>Bacillota</taxon>
        <taxon>Clostridia</taxon>
        <taxon>Lachnospirales</taxon>
        <taxon>Lachnospiraceae</taxon>
        <taxon>Butyrivibrio</taxon>
    </lineage>
</organism>
<dbReference type="Proteomes" id="UP000182624">
    <property type="component" value="Unassembled WGS sequence"/>
</dbReference>
<dbReference type="PANTHER" id="PTHR43415">
    <property type="entry name" value="SPERMIDINE N(1)-ACETYLTRANSFERASE"/>
    <property type="match status" value="1"/>
</dbReference>
<gene>
    <name evidence="2" type="ORF">SAMN04487928_10127</name>
</gene>
<dbReference type="SUPFAM" id="SSF55729">
    <property type="entry name" value="Acyl-CoA N-acyltransferases (Nat)"/>
    <property type="match status" value="1"/>
</dbReference>
<keyword evidence="3" id="KW-1185">Reference proteome</keyword>
<protein>
    <submittedName>
        <fullName evidence="2">Protein N-acetyltransferase, RimJ/RimL family</fullName>
    </submittedName>
</protein>
<dbReference type="InterPro" id="IPR016181">
    <property type="entry name" value="Acyl_CoA_acyltransferase"/>
</dbReference>
<evidence type="ECO:0000313" key="2">
    <source>
        <dbReference type="EMBL" id="SFP34072.1"/>
    </source>
</evidence>
<dbReference type="RefSeq" id="WP_074882696.1">
    <property type="nucleotide sequence ID" value="NZ_FOXO01000001.1"/>
</dbReference>
<dbReference type="OrthoDB" id="9795206at2"/>
<dbReference type="Gene3D" id="3.40.630.30">
    <property type="match status" value="1"/>
</dbReference>
<dbReference type="PROSITE" id="PS51186">
    <property type="entry name" value="GNAT"/>
    <property type="match status" value="1"/>
</dbReference>
<keyword evidence="2" id="KW-0808">Transferase</keyword>
<dbReference type="EMBL" id="FOXO01000001">
    <property type="protein sequence ID" value="SFP34072.1"/>
    <property type="molecule type" value="Genomic_DNA"/>
</dbReference>
<dbReference type="PANTHER" id="PTHR43415:SF3">
    <property type="entry name" value="GNAT-FAMILY ACETYLTRANSFERASE"/>
    <property type="match status" value="1"/>
</dbReference>